<dbReference type="SUPFAM" id="SSF144091">
    <property type="entry name" value="Rhomboid-like"/>
    <property type="match status" value="1"/>
</dbReference>
<reference evidence="10" key="1">
    <citation type="submission" date="2020-05" db="EMBL/GenBank/DDBJ databases">
        <authorList>
            <person name="Chiriac C."/>
            <person name="Salcher M."/>
            <person name="Ghai R."/>
            <person name="Kavagutti S V."/>
        </authorList>
    </citation>
    <scope>NUCLEOTIDE SEQUENCE</scope>
</reference>
<gene>
    <name evidence="9" type="ORF">UFOPK3495_00720</name>
    <name evidence="10" type="ORF">UFOPK4237_00230</name>
</gene>
<name>A0A6J7S1C5_9ZZZZ</name>
<keyword evidence="6 7" id="KW-0472">Membrane</keyword>
<evidence type="ECO:0000313" key="10">
    <source>
        <dbReference type="EMBL" id="CAB5034913.1"/>
    </source>
</evidence>
<feature type="transmembrane region" description="Helical" evidence="7">
    <location>
        <begin position="118"/>
        <end position="137"/>
    </location>
</feature>
<sequence length="230" mass="24609">MHTPVGAPVISKPYVTFTLIAINVAVFLLQLSVGINESAAQWGMWPVGIAANGDYWTLMSSAFMHGSFLHIAFNMYVLWVMGPTLERILGHSRFIALYLLAALGGAVASYVFSDFRSVSVGASGAIFGLMGAFVVAGRRLKYDITQVLVLLGINLVFGFLQPGIDWRAHIGGLVVGALVAAIFVFAPRRNQALIQTVGCTAVLVVLLVTALVRTSQLQELLTPFVPGIST</sequence>
<evidence type="ECO:0000256" key="6">
    <source>
        <dbReference type="ARBA" id="ARBA00023136"/>
    </source>
</evidence>
<dbReference type="Gene3D" id="1.20.1540.10">
    <property type="entry name" value="Rhomboid-like"/>
    <property type="match status" value="1"/>
</dbReference>
<evidence type="ECO:0000313" key="9">
    <source>
        <dbReference type="EMBL" id="CAB4896453.1"/>
    </source>
</evidence>
<dbReference type="InterPro" id="IPR022764">
    <property type="entry name" value="Peptidase_S54_rhomboid_dom"/>
</dbReference>
<keyword evidence="3 7" id="KW-0812">Transmembrane</keyword>
<feature type="transmembrane region" description="Helical" evidence="7">
    <location>
        <begin position="14"/>
        <end position="35"/>
    </location>
</feature>
<dbReference type="InterPro" id="IPR035952">
    <property type="entry name" value="Rhomboid-like_sf"/>
</dbReference>
<keyword evidence="4" id="KW-0378">Hydrolase</keyword>
<feature type="transmembrane region" description="Helical" evidence="7">
    <location>
        <begin position="144"/>
        <end position="160"/>
    </location>
</feature>
<accession>A0A6J7S1C5</accession>
<dbReference type="PANTHER" id="PTHR43731:SF14">
    <property type="entry name" value="PRESENILIN-ASSOCIATED RHOMBOID-LIKE PROTEIN, MITOCHONDRIAL"/>
    <property type="match status" value="1"/>
</dbReference>
<dbReference type="PANTHER" id="PTHR43731">
    <property type="entry name" value="RHOMBOID PROTEASE"/>
    <property type="match status" value="1"/>
</dbReference>
<proteinExistence type="inferred from homology"/>
<evidence type="ECO:0000259" key="8">
    <source>
        <dbReference type="Pfam" id="PF01694"/>
    </source>
</evidence>
<comment type="similarity">
    <text evidence="2">Belongs to the peptidase S54 family.</text>
</comment>
<dbReference type="EMBL" id="CAFBMC010000029">
    <property type="protein sequence ID" value="CAB4896453.1"/>
    <property type="molecule type" value="Genomic_DNA"/>
</dbReference>
<dbReference type="InterPro" id="IPR050925">
    <property type="entry name" value="Rhomboid_protease_S54"/>
</dbReference>
<dbReference type="GO" id="GO:0004252">
    <property type="term" value="F:serine-type endopeptidase activity"/>
    <property type="evidence" value="ECO:0007669"/>
    <property type="project" value="InterPro"/>
</dbReference>
<protein>
    <submittedName>
        <fullName evidence="10">Unannotated protein</fullName>
    </submittedName>
</protein>
<keyword evidence="5 7" id="KW-1133">Transmembrane helix</keyword>
<evidence type="ECO:0000256" key="4">
    <source>
        <dbReference type="ARBA" id="ARBA00022801"/>
    </source>
</evidence>
<feature type="transmembrane region" description="Helical" evidence="7">
    <location>
        <begin position="55"/>
        <end position="82"/>
    </location>
</feature>
<evidence type="ECO:0000256" key="5">
    <source>
        <dbReference type="ARBA" id="ARBA00022989"/>
    </source>
</evidence>
<dbReference type="GO" id="GO:0016020">
    <property type="term" value="C:membrane"/>
    <property type="evidence" value="ECO:0007669"/>
    <property type="project" value="UniProtKB-SubCell"/>
</dbReference>
<evidence type="ECO:0000256" key="3">
    <source>
        <dbReference type="ARBA" id="ARBA00022692"/>
    </source>
</evidence>
<dbReference type="AlphaFoldDB" id="A0A6J7S1C5"/>
<evidence type="ECO:0000256" key="1">
    <source>
        <dbReference type="ARBA" id="ARBA00004141"/>
    </source>
</evidence>
<evidence type="ECO:0000256" key="7">
    <source>
        <dbReference type="SAM" id="Phobius"/>
    </source>
</evidence>
<organism evidence="10">
    <name type="scientific">freshwater metagenome</name>
    <dbReference type="NCBI Taxonomy" id="449393"/>
    <lineage>
        <taxon>unclassified sequences</taxon>
        <taxon>metagenomes</taxon>
        <taxon>ecological metagenomes</taxon>
    </lineage>
</organism>
<dbReference type="EMBL" id="CAFBPZ010000008">
    <property type="protein sequence ID" value="CAB5034913.1"/>
    <property type="molecule type" value="Genomic_DNA"/>
</dbReference>
<feature type="transmembrane region" description="Helical" evidence="7">
    <location>
        <begin position="192"/>
        <end position="212"/>
    </location>
</feature>
<feature type="transmembrane region" description="Helical" evidence="7">
    <location>
        <begin position="166"/>
        <end position="185"/>
    </location>
</feature>
<feature type="transmembrane region" description="Helical" evidence="7">
    <location>
        <begin position="94"/>
        <end position="112"/>
    </location>
</feature>
<dbReference type="Pfam" id="PF01694">
    <property type="entry name" value="Rhomboid"/>
    <property type="match status" value="1"/>
</dbReference>
<evidence type="ECO:0000256" key="2">
    <source>
        <dbReference type="ARBA" id="ARBA00009045"/>
    </source>
</evidence>
<feature type="domain" description="Peptidase S54 rhomboid" evidence="8">
    <location>
        <begin position="53"/>
        <end position="183"/>
    </location>
</feature>
<comment type="subcellular location">
    <subcellularLocation>
        <location evidence="1">Membrane</location>
        <topology evidence="1">Multi-pass membrane protein</topology>
    </subcellularLocation>
</comment>